<comment type="similarity">
    <text evidence="7">Belongs to the PINc/VapC protein family.</text>
</comment>
<evidence type="ECO:0000256" key="2">
    <source>
        <dbReference type="ARBA" id="ARBA00022649"/>
    </source>
</evidence>
<dbReference type="InterPro" id="IPR050556">
    <property type="entry name" value="Type_II_TA_system_RNase"/>
</dbReference>
<proteinExistence type="inferred from homology"/>
<keyword evidence="5" id="KW-0378">Hydrolase</keyword>
<dbReference type="PANTHER" id="PTHR33653">
    <property type="entry name" value="RIBONUCLEASE VAPC2"/>
    <property type="match status" value="1"/>
</dbReference>
<evidence type="ECO:0000259" key="8">
    <source>
        <dbReference type="Pfam" id="PF01850"/>
    </source>
</evidence>
<dbReference type="GO" id="GO:0016787">
    <property type="term" value="F:hydrolase activity"/>
    <property type="evidence" value="ECO:0007669"/>
    <property type="project" value="UniProtKB-KW"/>
</dbReference>
<comment type="caution">
    <text evidence="9">The sequence shown here is derived from an EMBL/GenBank/DDBJ whole genome shotgun (WGS) entry which is preliminary data.</text>
</comment>
<evidence type="ECO:0000256" key="6">
    <source>
        <dbReference type="ARBA" id="ARBA00022842"/>
    </source>
</evidence>
<dbReference type="OrthoDB" id="5368631at2"/>
<dbReference type="GO" id="GO:0004518">
    <property type="term" value="F:nuclease activity"/>
    <property type="evidence" value="ECO:0007669"/>
    <property type="project" value="UniProtKB-KW"/>
</dbReference>
<accession>A0A4Q9H9U7</accession>
<name>A0A4Q9H9U7_9SPHI</name>
<comment type="cofactor">
    <cofactor evidence="1">
        <name>Mg(2+)</name>
        <dbReference type="ChEBI" id="CHEBI:18420"/>
    </cofactor>
</comment>
<dbReference type="Proteomes" id="UP000291819">
    <property type="component" value="Unassembled WGS sequence"/>
</dbReference>
<dbReference type="PANTHER" id="PTHR33653:SF1">
    <property type="entry name" value="RIBONUCLEASE VAPC2"/>
    <property type="match status" value="1"/>
</dbReference>
<evidence type="ECO:0000256" key="4">
    <source>
        <dbReference type="ARBA" id="ARBA00022723"/>
    </source>
</evidence>
<evidence type="ECO:0000256" key="7">
    <source>
        <dbReference type="ARBA" id="ARBA00038093"/>
    </source>
</evidence>
<dbReference type="CDD" id="cd18741">
    <property type="entry name" value="PIN_VapC4-5_FitB-like"/>
    <property type="match status" value="1"/>
</dbReference>
<dbReference type="InterPro" id="IPR029060">
    <property type="entry name" value="PIN-like_dom_sf"/>
</dbReference>
<dbReference type="SUPFAM" id="SSF88723">
    <property type="entry name" value="PIN domain-like"/>
    <property type="match status" value="1"/>
</dbReference>
<keyword evidence="2" id="KW-1277">Toxin-antitoxin system</keyword>
<protein>
    <submittedName>
        <fullName evidence="9">Type II toxin-antitoxin system VapC family toxin</fullName>
    </submittedName>
</protein>
<sequence>MVLCDTNIFIEIYKGNDLIIEVFEKIGQDNVAISDVTSAELLYGARNKRELNLIRKDIDKLIVLPISSPISTQAVKLVEQFSLSHNLNLPDALIASTSIFHDLELYTLNLKDFKFLENFKLYKV</sequence>
<dbReference type="GO" id="GO:0046872">
    <property type="term" value="F:metal ion binding"/>
    <property type="evidence" value="ECO:0007669"/>
    <property type="project" value="UniProtKB-KW"/>
</dbReference>
<dbReference type="InterPro" id="IPR002716">
    <property type="entry name" value="PIN_dom"/>
</dbReference>
<evidence type="ECO:0000256" key="5">
    <source>
        <dbReference type="ARBA" id="ARBA00022801"/>
    </source>
</evidence>
<keyword evidence="4" id="KW-0479">Metal-binding</keyword>
<reference evidence="9 10" key="1">
    <citation type="submission" date="2019-02" db="EMBL/GenBank/DDBJ databases">
        <title>Pedobacter kyonggii whole genome sequence analysis.</title>
        <authorList>
            <person name="Dahal R.H."/>
        </authorList>
    </citation>
    <scope>NUCLEOTIDE SEQUENCE [LARGE SCALE GENOMIC DNA]</scope>
    <source>
        <strain evidence="9 10">K-4-11-1</strain>
    </source>
</reference>
<gene>
    <name evidence="9" type="ORF">EYS08_18465</name>
</gene>
<evidence type="ECO:0000313" key="9">
    <source>
        <dbReference type="EMBL" id="TBO40548.1"/>
    </source>
</evidence>
<feature type="domain" description="PIN" evidence="8">
    <location>
        <begin position="2"/>
        <end position="108"/>
    </location>
</feature>
<dbReference type="EMBL" id="SIXF01000022">
    <property type="protein sequence ID" value="TBO40548.1"/>
    <property type="molecule type" value="Genomic_DNA"/>
</dbReference>
<organism evidence="9 10">
    <name type="scientific">Pedobacter kyonggii</name>
    <dbReference type="NCBI Taxonomy" id="1926871"/>
    <lineage>
        <taxon>Bacteria</taxon>
        <taxon>Pseudomonadati</taxon>
        <taxon>Bacteroidota</taxon>
        <taxon>Sphingobacteriia</taxon>
        <taxon>Sphingobacteriales</taxon>
        <taxon>Sphingobacteriaceae</taxon>
        <taxon>Pedobacter</taxon>
    </lineage>
</organism>
<evidence type="ECO:0000256" key="3">
    <source>
        <dbReference type="ARBA" id="ARBA00022722"/>
    </source>
</evidence>
<dbReference type="Gene3D" id="3.40.50.1010">
    <property type="entry name" value="5'-nuclease"/>
    <property type="match status" value="1"/>
</dbReference>
<keyword evidence="3" id="KW-0540">Nuclease</keyword>
<evidence type="ECO:0000313" key="10">
    <source>
        <dbReference type="Proteomes" id="UP000291819"/>
    </source>
</evidence>
<keyword evidence="6" id="KW-0460">Magnesium</keyword>
<keyword evidence="10" id="KW-1185">Reference proteome</keyword>
<dbReference type="Pfam" id="PF01850">
    <property type="entry name" value="PIN"/>
    <property type="match status" value="1"/>
</dbReference>
<dbReference type="AlphaFoldDB" id="A0A4Q9H9U7"/>
<evidence type="ECO:0000256" key="1">
    <source>
        <dbReference type="ARBA" id="ARBA00001946"/>
    </source>
</evidence>